<organism evidence="2">
    <name type="scientific">Hexamita inflata</name>
    <dbReference type="NCBI Taxonomy" id="28002"/>
    <lineage>
        <taxon>Eukaryota</taxon>
        <taxon>Metamonada</taxon>
        <taxon>Diplomonadida</taxon>
        <taxon>Hexamitidae</taxon>
        <taxon>Hexamitinae</taxon>
        <taxon>Hexamita</taxon>
    </lineage>
</organism>
<evidence type="ECO:0000313" key="4">
    <source>
        <dbReference type="EMBL" id="CAL6083935.1"/>
    </source>
</evidence>
<sequence length="131" mass="15077">MFKKDRYCCLFSWIYVMFASILCTGMILGIIIGPEEIEYPIYYMSQNGTLEHSYDTITTSQNVGLCVTLSIIGFFGIAITICVHQILKKNRTSELEPLIRKEVPTVSVQFPQVNYQYQPHQVNQVVVPRMM</sequence>
<keyword evidence="1" id="KW-1133">Transmembrane helix</keyword>
<feature type="transmembrane region" description="Helical" evidence="1">
    <location>
        <begin position="7"/>
        <end position="32"/>
    </location>
</feature>
<dbReference type="EMBL" id="CAXDID020000375">
    <property type="protein sequence ID" value="CAL6083935.1"/>
    <property type="molecule type" value="Genomic_DNA"/>
</dbReference>
<evidence type="ECO:0000256" key="1">
    <source>
        <dbReference type="SAM" id="Phobius"/>
    </source>
</evidence>
<keyword evidence="1" id="KW-0472">Membrane</keyword>
<gene>
    <name evidence="2" type="ORF">HINF_LOCUS53325</name>
    <name evidence="3" type="ORF">HINF_LOCUS53330</name>
    <name evidence="4" type="ORF">HINF_LOCUS61963</name>
    <name evidence="5" type="ORF">HINF_LOCUS61968</name>
</gene>
<reference evidence="2" key="1">
    <citation type="submission" date="2023-06" db="EMBL/GenBank/DDBJ databases">
        <authorList>
            <person name="Kurt Z."/>
        </authorList>
    </citation>
    <scope>NUCLEOTIDE SEQUENCE</scope>
</reference>
<proteinExistence type="predicted"/>
<feature type="transmembrane region" description="Helical" evidence="1">
    <location>
        <begin position="62"/>
        <end position="83"/>
    </location>
</feature>
<keyword evidence="1" id="KW-0812">Transmembrane</keyword>
<reference evidence="4 6" key="2">
    <citation type="submission" date="2024-07" db="EMBL/GenBank/DDBJ databases">
        <authorList>
            <person name="Akdeniz Z."/>
        </authorList>
    </citation>
    <scope>NUCLEOTIDE SEQUENCE [LARGE SCALE GENOMIC DNA]</scope>
</reference>
<accession>A0AA86UNT6</accession>
<keyword evidence="6" id="KW-1185">Reference proteome</keyword>
<dbReference type="Proteomes" id="UP001642409">
    <property type="component" value="Unassembled WGS sequence"/>
</dbReference>
<comment type="caution">
    <text evidence="2">The sequence shown here is derived from an EMBL/GenBank/DDBJ whole genome shotgun (WGS) entry which is preliminary data.</text>
</comment>
<evidence type="ECO:0000313" key="3">
    <source>
        <dbReference type="EMBL" id="CAI9965685.1"/>
    </source>
</evidence>
<evidence type="ECO:0000313" key="2">
    <source>
        <dbReference type="EMBL" id="CAI9965680.1"/>
    </source>
</evidence>
<dbReference type="EMBL" id="CATOUU010000993">
    <property type="protein sequence ID" value="CAI9965680.1"/>
    <property type="molecule type" value="Genomic_DNA"/>
</dbReference>
<dbReference type="EMBL" id="CAXDID020000375">
    <property type="protein sequence ID" value="CAL6083945.1"/>
    <property type="molecule type" value="Genomic_DNA"/>
</dbReference>
<evidence type="ECO:0000313" key="5">
    <source>
        <dbReference type="EMBL" id="CAL6083945.1"/>
    </source>
</evidence>
<dbReference type="AlphaFoldDB" id="A0AA86UNT6"/>
<name>A0AA86UNT6_9EUKA</name>
<dbReference type="EMBL" id="CATOUU010000993">
    <property type="protein sequence ID" value="CAI9965685.1"/>
    <property type="molecule type" value="Genomic_DNA"/>
</dbReference>
<evidence type="ECO:0000313" key="6">
    <source>
        <dbReference type="Proteomes" id="UP001642409"/>
    </source>
</evidence>
<protein>
    <submittedName>
        <fullName evidence="4">Hypothetical_protein</fullName>
    </submittedName>
</protein>